<dbReference type="HOGENOM" id="CLU_1622885_0_0_1"/>
<dbReference type="Proteomes" id="UP000012338">
    <property type="component" value="Unassembled WGS sequence"/>
</dbReference>
<evidence type="ECO:0000313" key="2">
    <source>
        <dbReference type="Proteomes" id="UP000012338"/>
    </source>
</evidence>
<reference evidence="1 2" key="1">
    <citation type="journal article" date="2012" name="PLoS Pathog.">
        <title>Diverse lifestyles and strategies of plant pathogenesis encoded in the genomes of eighteen Dothideomycetes fungi.</title>
        <authorList>
            <person name="Ohm R.A."/>
            <person name="Feau N."/>
            <person name="Henrissat B."/>
            <person name="Schoch C.L."/>
            <person name="Horwitz B.A."/>
            <person name="Barry K.W."/>
            <person name="Condon B.J."/>
            <person name="Copeland A.C."/>
            <person name="Dhillon B."/>
            <person name="Glaser F."/>
            <person name="Hesse C.N."/>
            <person name="Kosti I."/>
            <person name="LaButti K."/>
            <person name="Lindquist E.A."/>
            <person name="Lucas S."/>
            <person name="Salamov A.A."/>
            <person name="Bradshaw R.E."/>
            <person name="Ciuffetti L."/>
            <person name="Hamelin R.C."/>
            <person name="Kema G.H.J."/>
            <person name="Lawrence C."/>
            <person name="Scott J.A."/>
            <person name="Spatafora J.W."/>
            <person name="Turgeon B.G."/>
            <person name="de Wit P.J.G.M."/>
            <person name="Zhong S."/>
            <person name="Goodwin S.B."/>
            <person name="Grigoriev I.V."/>
        </authorList>
    </citation>
    <scope>NUCLEOTIDE SEQUENCE [LARGE SCALE GENOMIC DNA]</scope>
    <source>
        <strain evidence="2">C4 / ATCC 48331 / race T</strain>
    </source>
</reference>
<name>N4XV48_COCH4</name>
<dbReference type="AlphaFoldDB" id="N4XV48"/>
<accession>N4XV48</accession>
<evidence type="ECO:0008006" key="3">
    <source>
        <dbReference type="Google" id="ProtNLM"/>
    </source>
</evidence>
<evidence type="ECO:0000313" key="1">
    <source>
        <dbReference type="EMBL" id="ENI10251.1"/>
    </source>
</evidence>
<dbReference type="SUPFAM" id="SSF48452">
    <property type="entry name" value="TPR-like"/>
    <property type="match status" value="1"/>
</dbReference>
<proteinExistence type="predicted"/>
<dbReference type="InterPro" id="IPR053137">
    <property type="entry name" value="NLR-like"/>
</dbReference>
<dbReference type="PANTHER" id="PTHR46082">
    <property type="entry name" value="ATP/GTP-BINDING PROTEIN-RELATED"/>
    <property type="match status" value="1"/>
</dbReference>
<dbReference type="OrthoDB" id="3793057at2759"/>
<protein>
    <recommendedName>
        <fullName evidence="3">MalT-like TPR region domain-containing protein</fullName>
    </recommendedName>
</protein>
<organism evidence="1 2">
    <name type="scientific">Cochliobolus heterostrophus (strain C4 / ATCC 48331 / race T)</name>
    <name type="common">Southern corn leaf blight fungus</name>
    <name type="synonym">Bipolaris maydis</name>
    <dbReference type="NCBI Taxonomy" id="665024"/>
    <lineage>
        <taxon>Eukaryota</taxon>
        <taxon>Fungi</taxon>
        <taxon>Dikarya</taxon>
        <taxon>Ascomycota</taxon>
        <taxon>Pezizomycotina</taxon>
        <taxon>Dothideomycetes</taxon>
        <taxon>Pleosporomycetidae</taxon>
        <taxon>Pleosporales</taxon>
        <taxon>Pleosporineae</taxon>
        <taxon>Pleosporaceae</taxon>
        <taxon>Bipolaris</taxon>
    </lineage>
</organism>
<gene>
    <name evidence="1" type="ORF">COCC4DRAFT_68578</name>
</gene>
<reference evidence="2" key="2">
    <citation type="journal article" date="2013" name="PLoS Genet.">
        <title>Comparative genome structure, secondary metabolite, and effector coding capacity across Cochliobolus pathogens.</title>
        <authorList>
            <person name="Condon B.J."/>
            <person name="Leng Y."/>
            <person name="Wu D."/>
            <person name="Bushley K.E."/>
            <person name="Ohm R.A."/>
            <person name="Otillar R."/>
            <person name="Martin J."/>
            <person name="Schackwitz W."/>
            <person name="Grimwood J."/>
            <person name="MohdZainudin N."/>
            <person name="Xue C."/>
            <person name="Wang R."/>
            <person name="Manning V.A."/>
            <person name="Dhillon B."/>
            <person name="Tu Z.J."/>
            <person name="Steffenson B.J."/>
            <person name="Salamov A."/>
            <person name="Sun H."/>
            <person name="Lowry S."/>
            <person name="LaButti K."/>
            <person name="Han J."/>
            <person name="Copeland A."/>
            <person name="Lindquist E."/>
            <person name="Barry K."/>
            <person name="Schmutz J."/>
            <person name="Baker S.E."/>
            <person name="Ciuffetti L.M."/>
            <person name="Grigoriev I.V."/>
            <person name="Zhong S."/>
            <person name="Turgeon B.G."/>
        </authorList>
    </citation>
    <scope>NUCLEOTIDE SEQUENCE [LARGE SCALE GENOMIC DNA]</scope>
    <source>
        <strain evidence="2">C4 / ATCC 48331 / race T</strain>
    </source>
</reference>
<dbReference type="PANTHER" id="PTHR46082:SF11">
    <property type="entry name" value="AAA+ ATPASE DOMAIN-CONTAINING PROTEIN-RELATED"/>
    <property type="match status" value="1"/>
</dbReference>
<keyword evidence="2" id="KW-1185">Reference proteome</keyword>
<dbReference type="Pfam" id="PF13424">
    <property type="entry name" value="TPR_12"/>
    <property type="match status" value="1"/>
</dbReference>
<dbReference type="Gene3D" id="1.25.40.10">
    <property type="entry name" value="Tetratricopeptide repeat domain"/>
    <property type="match status" value="1"/>
</dbReference>
<sequence>MDVVLGTEDVISLDSKMKLAHALSQQHKNRESEILLPFLLYSQGGESDEVGQLLQELVRPQEKALGTQDSGMHRTKHLLAMTLWEREWYAEAERILKQLIQQRKGVENADCDDNLASKHMLAVTLYMHGLHAEAERMLQKVVQQRELLLGLGHEDTIESKRWLAAMRDRRVKPTERRHLSSQSVQGPQKVLTIHYESNSARK</sequence>
<dbReference type="EMBL" id="KB733445">
    <property type="protein sequence ID" value="ENI10251.1"/>
    <property type="molecule type" value="Genomic_DNA"/>
</dbReference>
<dbReference type="InterPro" id="IPR011990">
    <property type="entry name" value="TPR-like_helical_dom_sf"/>
</dbReference>